<name>A0A101V093_9ACTN</name>
<sequence length="77" mass="8171">MSKWLTGPRRSAGGRMIPVPFRAAAATRSCSSALVLSRPRYCASAPFAGVAPVNWCQPTTVLPYLATTGCTRSLNLT</sequence>
<reference evidence="1 2" key="1">
    <citation type="submission" date="2015-10" db="EMBL/GenBank/DDBJ databases">
        <title>Draft genome sequence of Streptomyces sp. RV15, isolated from a marine sponge.</title>
        <authorList>
            <person name="Ruckert C."/>
            <person name="Abdelmohsen U.R."/>
            <person name="Winkler A."/>
            <person name="Hentschel U."/>
            <person name="Kalinowski J."/>
            <person name="Kampfer P."/>
            <person name="Glaeser S."/>
        </authorList>
    </citation>
    <scope>NUCLEOTIDE SEQUENCE [LARGE SCALE GENOMIC DNA]</scope>
    <source>
        <strain evidence="1 2">RV15</strain>
    </source>
</reference>
<evidence type="ECO:0000313" key="1">
    <source>
        <dbReference type="EMBL" id="KUO20160.1"/>
    </source>
</evidence>
<comment type="caution">
    <text evidence="1">The sequence shown here is derived from an EMBL/GenBank/DDBJ whole genome shotgun (WGS) entry which is preliminary data.</text>
</comment>
<dbReference type="Proteomes" id="UP000053260">
    <property type="component" value="Unassembled WGS sequence"/>
</dbReference>
<dbReference type="AlphaFoldDB" id="A0A101V093"/>
<evidence type="ECO:0000313" key="2">
    <source>
        <dbReference type="Proteomes" id="UP000053260"/>
    </source>
</evidence>
<keyword evidence="2" id="KW-1185">Reference proteome</keyword>
<organism evidence="1 2">
    <name type="scientific">Streptomyces dysideae</name>
    <dbReference type="NCBI Taxonomy" id="909626"/>
    <lineage>
        <taxon>Bacteria</taxon>
        <taxon>Bacillati</taxon>
        <taxon>Actinomycetota</taxon>
        <taxon>Actinomycetes</taxon>
        <taxon>Kitasatosporales</taxon>
        <taxon>Streptomycetaceae</taxon>
        <taxon>Streptomyces</taxon>
    </lineage>
</organism>
<dbReference type="EMBL" id="LMXB01000041">
    <property type="protein sequence ID" value="KUO20160.1"/>
    <property type="molecule type" value="Genomic_DNA"/>
</dbReference>
<proteinExistence type="predicted"/>
<gene>
    <name evidence="1" type="ORF">AQJ91_15345</name>
</gene>
<accession>A0A101V093</accession>
<protein>
    <submittedName>
        <fullName evidence="1">Uncharacterized protein</fullName>
    </submittedName>
</protein>